<dbReference type="SUPFAM" id="SSF56925">
    <property type="entry name" value="OMPA-like"/>
    <property type="match status" value="1"/>
</dbReference>
<evidence type="ECO:0000256" key="5">
    <source>
        <dbReference type="ARBA" id="ARBA00022729"/>
    </source>
</evidence>
<dbReference type="PROSITE" id="PS51123">
    <property type="entry name" value="OMPA_2"/>
    <property type="match status" value="1"/>
</dbReference>
<dbReference type="PRINTS" id="PR01021">
    <property type="entry name" value="OMPADOMAIN"/>
</dbReference>
<dbReference type="GO" id="GO:0046930">
    <property type="term" value="C:pore complex"/>
    <property type="evidence" value="ECO:0007669"/>
    <property type="project" value="UniProtKB-KW"/>
</dbReference>
<dbReference type="AlphaFoldDB" id="A0A7X1ZG00"/>
<dbReference type="PANTHER" id="PTHR30329:SF21">
    <property type="entry name" value="LIPOPROTEIN YIAD-RELATED"/>
    <property type="match status" value="1"/>
</dbReference>
<evidence type="ECO:0000256" key="6">
    <source>
        <dbReference type="ARBA" id="ARBA00023065"/>
    </source>
</evidence>
<evidence type="ECO:0000256" key="7">
    <source>
        <dbReference type="ARBA" id="ARBA00023114"/>
    </source>
</evidence>
<keyword evidence="13" id="KW-1185">Reference proteome</keyword>
<dbReference type="GO" id="GO:0006811">
    <property type="term" value="P:monoatomic ion transport"/>
    <property type="evidence" value="ECO:0007669"/>
    <property type="project" value="UniProtKB-KW"/>
</dbReference>
<keyword evidence="4" id="KW-0812">Transmembrane</keyword>
<dbReference type="GO" id="GO:0009279">
    <property type="term" value="C:cell outer membrane"/>
    <property type="evidence" value="ECO:0007669"/>
    <property type="project" value="UniProtKB-SubCell"/>
</dbReference>
<keyword evidence="3" id="KW-1134">Transmembrane beta strand</keyword>
<protein>
    <submittedName>
        <fullName evidence="12">OmpA family protein</fullName>
    </submittedName>
</protein>
<evidence type="ECO:0000256" key="3">
    <source>
        <dbReference type="ARBA" id="ARBA00022452"/>
    </source>
</evidence>
<dbReference type="Pfam" id="PF00691">
    <property type="entry name" value="OmpA"/>
    <property type="match status" value="1"/>
</dbReference>
<dbReference type="Pfam" id="PF13505">
    <property type="entry name" value="OMP_b-brl"/>
    <property type="match status" value="1"/>
</dbReference>
<dbReference type="InterPro" id="IPR006664">
    <property type="entry name" value="OMP_bac"/>
</dbReference>
<evidence type="ECO:0000256" key="4">
    <source>
        <dbReference type="ARBA" id="ARBA00022692"/>
    </source>
</evidence>
<dbReference type="InterPro" id="IPR011250">
    <property type="entry name" value="OMP/PagP_B-barrel"/>
</dbReference>
<dbReference type="PANTHER" id="PTHR30329">
    <property type="entry name" value="STATOR ELEMENT OF FLAGELLAR MOTOR COMPLEX"/>
    <property type="match status" value="1"/>
</dbReference>
<organism evidence="12 13">
    <name type="scientific">Roseospira navarrensis</name>
    <dbReference type="NCBI Taxonomy" id="140058"/>
    <lineage>
        <taxon>Bacteria</taxon>
        <taxon>Pseudomonadati</taxon>
        <taxon>Pseudomonadota</taxon>
        <taxon>Alphaproteobacteria</taxon>
        <taxon>Rhodospirillales</taxon>
        <taxon>Rhodospirillaceae</taxon>
        <taxon>Roseospira</taxon>
    </lineage>
</organism>
<dbReference type="Proteomes" id="UP000434582">
    <property type="component" value="Unassembled WGS sequence"/>
</dbReference>
<dbReference type="OrthoDB" id="189250at2"/>
<evidence type="ECO:0000256" key="10">
    <source>
        <dbReference type="PROSITE-ProRule" id="PRU00473"/>
    </source>
</evidence>
<keyword evidence="9" id="KW-0998">Cell outer membrane</keyword>
<keyword evidence="8 10" id="KW-0472">Membrane</keyword>
<comment type="subcellular location">
    <subcellularLocation>
        <location evidence="1">Cell outer membrane</location>
        <topology evidence="1">Multi-pass membrane protein</topology>
    </subcellularLocation>
</comment>
<evidence type="ECO:0000256" key="8">
    <source>
        <dbReference type="ARBA" id="ARBA00023136"/>
    </source>
</evidence>
<dbReference type="SUPFAM" id="SSF103088">
    <property type="entry name" value="OmpA-like"/>
    <property type="match status" value="1"/>
</dbReference>
<dbReference type="InterPro" id="IPR050330">
    <property type="entry name" value="Bact_OuterMem_StrucFunc"/>
</dbReference>
<reference evidence="12 13" key="1">
    <citation type="submission" date="2019-10" db="EMBL/GenBank/DDBJ databases">
        <title>Draft whole-genome sequence of the purple nonsulfur photosynthetic bacterium Roseospira navarrensis DSM 15114.</title>
        <authorList>
            <person name="Kyndt J.A."/>
            <person name="Meyer T.E."/>
        </authorList>
    </citation>
    <scope>NUCLEOTIDE SEQUENCE [LARGE SCALE GENOMIC DNA]</scope>
    <source>
        <strain evidence="12 13">DSM 15114</strain>
    </source>
</reference>
<proteinExistence type="predicted"/>
<dbReference type="InterPro" id="IPR006665">
    <property type="entry name" value="OmpA-like"/>
</dbReference>
<keyword evidence="2" id="KW-0813">Transport</keyword>
<keyword evidence="6" id="KW-0406">Ion transport</keyword>
<feature type="domain" description="OmpA-like" evidence="11">
    <location>
        <begin position="247"/>
        <end position="361"/>
    </location>
</feature>
<dbReference type="InterPro" id="IPR036737">
    <property type="entry name" value="OmpA-like_sf"/>
</dbReference>
<evidence type="ECO:0000313" key="13">
    <source>
        <dbReference type="Proteomes" id="UP000434582"/>
    </source>
</evidence>
<evidence type="ECO:0000256" key="9">
    <source>
        <dbReference type="ARBA" id="ARBA00023237"/>
    </source>
</evidence>
<comment type="caution">
    <text evidence="12">The sequence shown here is derived from an EMBL/GenBank/DDBJ whole genome shotgun (WGS) entry which is preliminary data.</text>
</comment>
<keyword evidence="5" id="KW-0732">Signal</keyword>
<dbReference type="Gene3D" id="3.30.1330.60">
    <property type="entry name" value="OmpA-like domain"/>
    <property type="match status" value="1"/>
</dbReference>
<name>A0A7X1ZG00_9PROT</name>
<evidence type="ECO:0000256" key="1">
    <source>
        <dbReference type="ARBA" id="ARBA00004571"/>
    </source>
</evidence>
<dbReference type="GO" id="GO:0015288">
    <property type="term" value="F:porin activity"/>
    <property type="evidence" value="ECO:0007669"/>
    <property type="project" value="UniProtKB-KW"/>
</dbReference>
<accession>A0A7X1ZG00</accession>
<gene>
    <name evidence="12" type="ORF">GHC57_10200</name>
</gene>
<dbReference type="EMBL" id="WIVE01000028">
    <property type="protein sequence ID" value="MQX36886.1"/>
    <property type="molecule type" value="Genomic_DNA"/>
</dbReference>
<sequence length="361" mass="37820">MGCSGVGMMRRAGRAWGLWRGMILAGAAAIVPAGPGLADPVPEGPYVGAGGGLNLNDTGDLEIGGRQRELDTDLGFVGLASFGYAFGNGLRAEVEGGHRRNTVDNWGGTGLDGDLSAWHGMVNLLYDIDTGTGFTPFVGAGLGAAFVSIDADNRARGLSADDSDVGLAYQAMVGLGYSVTDSLSLSADYRFFHAVDITADAGSGGVSDSYMNHALVVGLRYAFGVPDQRGRGESLDQMAAPEVPIPPPPAAVPTSYLVFFQFDSADLSPNAASIVDTAARNARDVGRTRIEVTGHTDRVGAESYNLVLSQRRAQTVMERLVSQGIARGDIAVFARGEDEPLIPTPDGVREAQNRRVEIVLM</sequence>
<dbReference type="CDD" id="cd07185">
    <property type="entry name" value="OmpA_C-like"/>
    <property type="match status" value="1"/>
</dbReference>
<keyword evidence="7" id="KW-0626">Porin</keyword>
<dbReference type="Gene3D" id="2.40.160.20">
    <property type="match status" value="1"/>
</dbReference>
<evidence type="ECO:0000259" key="11">
    <source>
        <dbReference type="PROSITE" id="PS51123"/>
    </source>
</evidence>
<dbReference type="InterPro" id="IPR027385">
    <property type="entry name" value="Beta-barrel_OMP"/>
</dbReference>
<evidence type="ECO:0000256" key="2">
    <source>
        <dbReference type="ARBA" id="ARBA00022448"/>
    </source>
</evidence>
<evidence type="ECO:0000313" key="12">
    <source>
        <dbReference type="EMBL" id="MQX36886.1"/>
    </source>
</evidence>